<keyword evidence="2" id="KW-0808">Transferase</keyword>
<dbReference type="GO" id="GO:0006749">
    <property type="term" value="P:glutathione metabolic process"/>
    <property type="evidence" value="ECO:0007669"/>
    <property type="project" value="TreeGrafter"/>
</dbReference>
<organism evidence="2 3">
    <name type="scientific">Oxynema aestuarii AP17</name>
    <dbReference type="NCBI Taxonomy" id="2064643"/>
    <lineage>
        <taxon>Bacteria</taxon>
        <taxon>Bacillati</taxon>
        <taxon>Cyanobacteriota</taxon>
        <taxon>Cyanophyceae</taxon>
        <taxon>Oscillatoriophycideae</taxon>
        <taxon>Oscillatoriales</taxon>
        <taxon>Oscillatoriaceae</taxon>
        <taxon>Oxynema</taxon>
        <taxon>Oxynema aestuarii</taxon>
    </lineage>
</organism>
<dbReference type="InterPro" id="IPR004045">
    <property type="entry name" value="Glutathione_S-Trfase_N"/>
</dbReference>
<feature type="domain" description="GST N-terminal" evidence="1">
    <location>
        <begin position="1"/>
        <end position="79"/>
    </location>
</feature>
<dbReference type="AlphaFoldDB" id="A0A6H1U5D0"/>
<evidence type="ECO:0000313" key="2">
    <source>
        <dbReference type="EMBL" id="QIZ73577.1"/>
    </source>
</evidence>
<keyword evidence="3" id="KW-1185">Reference proteome</keyword>
<dbReference type="GO" id="GO:0006559">
    <property type="term" value="P:L-phenylalanine catabolic process"/>
    <property type="evidence" value="ECO:0007669"/>
    <property type="project" value="TreeGrafter"/>
</dbReference>
<dbReference type="CDD" id="cd00570">
    <property type="entry name" value="GST_N_family"/>
    <property type="match status" value="1"/>
</dbReference>
<dbReference type="Pfam" id="PF13417">
    <property type="entry name" value="GST_N_3"/>
    <property type="match status" value="1"/>
</dbReference>
<dbReference type="Gene3D" id="3.40.30.10">
    <property type="entry name" value="Glutaredoxin"/>
    <property type="match status" value="1"/>
</dbReference>
<reference evidence="2 3" key="1">
    <citation type="submission" date="2020-04" db="EMBL/GenBank/DDBJ databases">
        <authorList>
            <person name="Basu S."/>
            <person name="Maruthanayagam V."/>
            <person name="Chakraborty S."/>
            <person name="Pramanik A."/>
            <person name="Mukherjee J."/>
            <person name="Brink B."/>
        </authorList>
    </citation>
    <scope>NUCLEOTIDE SEQUENCE [LARGE SCALE GENOMIC DNA]</scope>
    <source>
        <strain evidence="2 3">AP17</strain>
    </source>
</reference>
<name>A0A6H1U5D0_9CYAN</name>
<dbReference type="PROSITE" id="PS51354">
    <property type="entry name" value="GLUTAREDOXIN_2"/>
    <property type="match status" value="1"/>
</dbReference>
<dbReference type="Gene3D" id="1.20.1050.10">
    <property type="match status" value="1"/>
</dbReference>
<dbReference type="GO" id="GO:0004364">
    <property type="term" value="F:glutathione transferase activity"/>
    <property type="evidence" value="ECO:0007669"/>
    <property type="project" value="TreeGrafter"/>
</dbReference>
<dbReference type="InterPro" id="IPR036249">
    <property type="entry name" value="Thioredoxin-like_sf"/>
</dbReference>
<dbReference type="InterPro" id="IPR036282">
    <property type="entry name" value="Glutathione-S-Trfase_C_sf"/>
</dbReference>
<evidence type="ECO:0000259" key="1">
    <source>
        <dbReference type="PROSITE" id="PS50404"/>
    </source>
</evidence>
<dbReference type="GO" id="GO:0016034">
    <property type="term" value="F:maleylacetoacetate isomerase activity"/>
    <property type="evidence" value="ECO:0007669"/>
    <property type="project" value="TreeGrafter"/>
</dbReference>
<accession>A0A6H1U5D0</accession>
<dbReference type="PANTHER" id="PTHR42673">
    <property type="entry name" value="MALEYLACETOACETATE ISOMERASE"/>
    <property type="match status" value="1"/>
</dbReference>
<dbReference type="PROSITE" id="PS50404">
    <property type="entry name" value="GST_NTER"/>
    <property type="match status" value="1"/>
</dbReference>
<proteinExistence type="predicted"/>
<protein>
    <submittedName>
        <fullName evidence="2">Glutathione S-transferase family protein</fullName>
    </submittedName>
</protein>
<dbReference type="Proteomes" id="UP000500857">
    <property type="component" value="Chromosome"/>
</dbReference>
<dbReference type="KEGG" id="oxy:HCG48_03460"/>
<sequence length="264" mass="29233">MTIELYQFEVSQYSEKVRLILDYKGLDYRKIEVTPGVGQLEIYQMSGQRQVPVIKDGNRVVADSTAIAKYLDETYPDRPLIPTAPKSRALTLMMEEWADESIGAKSRLLLFSGLKDQSFRSALLPPNTPELVKNLVEAVPSEVLQAVGFGIGASPEAVQAAETAIQQDLEALCLLLQDSPYLTGDTPTLADFSVAGLSMLLKFPEGNYLDLPEQLQGKGVPGIADNPLYETFFTWRDRLYAEYRQPRIPTTTAQAGQPTSINIE</sequence>
<dbReference type="EMBL" id="CP051167">
    <property type="protein sequence ID" value="QIZ73577.1"/>
    <property type="molecule type" value="Genomic_DNA"/>
</dbReference>
<gene>
    <name evidence="2" type="ORF">HCG48_03460</name>
</gene>
<dbReference type="SUPFAM" id="SSF47616">
    <property type="entry name" value="GST C-terminal domain-like"/>
    <property type="match status" value="1"/>
</dbReference>
<dbReference type="PANTHER" id="PTHR42673:SF4">
    <property type="entry name" value="MALEYLACETOACETATE ISOMERASE"/>
    <property type="match status" value="1"/>
</dbReference>
<evidence type="ECO:0000313" key="3">
    <source>
        <dbReference type="Proteomes" id="UP000500857"/>
    </source>
</evidence>
<dbReference type="SUPFAM" id="SSF52833">
    <property type="entry name" value="Thioredoxin-like"/>
    <property type="match status" value="1"/>
</dbReference>
<dbReference type="CDD" id="cd00299">
    <property type="entry name" value="GST_C_family"/>
    <property type="match status" value="1"/>
</dbReference>